<evidence type="ECO:0000313" key="18">
    <source>
        <dbReference type="EMBL" id="CCI53072.1"/>
    </source>
</evidence>
<comment type="cofactor">
    <cofactor evidence="14 16">
        <name>Zn(2+)</name>
        <dbReference type="ChEBI" id="CHEBI:29105"/>
    </cofactor>
    <text evidence="14 16">Binds 1 zinc ion per subunit.</text>
</comment>
<feature type="domain" description="Peptidase M50" evidence="17">
    <location>
        <begin position="61"/>
        <end position="126"/>
    </location>
</feature>
<evidence type="ECO:0000256" key="4">
    <source>
        <dbReference type="ARBA" id="ARBA00022670"/>
    </source>
</evidence>
<evidence type="ECO:0000256" key="3">
    <source>
        <dbReference type="ARBA" id="ARBA00022475"/>
    </source>
</evidence>
<reference evidence="18 19" key="1">
    <citation type="journal article" date="2013" name="ISME J.">
        <title>A metabolic model for members of the genus Tetrasphaera involved in enhanced biological phosphorus removal.</title>
        <authorList>
            <person name="Kristiansen R."/>
            <person name="Nguyen H.T.T."/>
            <person name="Saunders A.M."/>
            <person name="Nielsen J.L."/>
            <person name="Wimmer R."/>
            <person name="Le V.Q."/>
            <person name="McIlroy S.J."/>
            <person name="Petrovski S."/>
            <person name="Seviour R.J."/>
            <person name="Calteau A."/>
            <person name="Nielsen K.L."/>
            <person name="Nielsen P.H."/>
        </authorList>
    </citation>
    <scope>NUCLEOTIDE SEQUENCE [LARGE SCALE GENOMIC DNA]</scope>
    <source>
        <strain evidence="18 19">Ben 74</strain>
    </source>
</reference>
<dbReference type="EMBL" id="CAJC01000139">
    <property type="protein sequence ID" value="CCI53072.1"/>
    <property type="molecule type" value="Genomic_DNA"/>
</dbReference>
<evidence type="ECO:0000256" key="1">
    <source>
        <dbReference type="ARBA" id="ARBA00004651"/>
    </source>
</evidence>
<sequence>MSTDADRPAGIRIARIGGVPVYIGPSWLILAVIIMVLIGPQVAESREDLSPAAAYGVGAAYALLLLVAVLVHEAAHAATARAFGYPVHRVVADLWGGHTALDVSRARPGASAIIALAGPASNLVIWGVARSVASGMESGIPAGLVDAMAYLNGVLALFNLLPGLPLDGGQVVEALVWRITGSRARGRTVAGYCGLAIAAVVLWWVIGRPLLAGHRPGFGTMWGLLIAYFLWQGARQAVGWGKATRQIEGVRIVDVLTPVVAVDSRLTVAEIPTGLPPVVVDASGRPVALVDAAALTAAQEEGAHHTPVEAVSVAQPEGWVLETDPNGPLQGALGAFAGLPSGIVAVTQGGRLLGVLTASRVNQAFGEP</sequence>
<keyword evidence="13 14" id="KW-0472">Membrane</keyword>
<dbReference type="Proteomes" id="UP000035720">
    <property type="component" value="Unassembled WGS sequence"/>
</dbReference>
<feature type="binding site" evidence="16">
    <location>
        <position position="167"/>
    </location>
    <ligand>
        <name>Zn(2+)</name>
        <dbReference type="ChEBI" id="CHEBI:29105"/>
        <note>catalytic</note>
    </ligand>
</feature>
<evidence type="ECO:0000256" key="15">
    <source>
        <dbReference type="PIRSR" id="PIRSR006404-1"/>
    </source>
</evidence>
<feature type="binding site" evidence="16">
    <location>
        <position position="72"/>
    </location>
    <ligand>
        <name>Zn(2+)</name>
        <dbReference type="ChEBI" id="CHEBI:29105"/>
        <note>catalytic</note>
    </ligand>
</feature>
<feature type="binding site" evidence="16">
    <location>
        <position position="76"/>
    </location>
    <ligand>
        <name>Zn(2+)</name>
        <dbReference type="ChEBI" id="CHEBI:29105"/>
        <note>catalytic</note>
    </ligand>
</feature>
<keyword evidence="3" id="KW-1003">Cell membrane</keyword>
<dbReference type="RefSeq" id="WP_048543602.1">
    <property type="nucleotide sequence ID" value="NZ_HF571038.1"/>
</dbReference>
<feature type="transmembrane region" description="Helical" evidence="14">
    <location>
        <begin position="21"/>
        <end position="40"/>
    </location>
</feature>
<evidence type="ECO:0000256" key="6">
    <source>
        <dbReference type="ARBA" id="ARBA00022723"/>
    </source>
</evidence>
<dbReference type="InterPro" id="IPR008915">
    <property type="entry name" value="Peptidase_M50"/>
</dbReference>
<evidence type="ECO:0000256" key="7">
    <source>
        <dbReference type="ARBA" id="ARBA00022737"/>
    </source>
</evidence>
<dbReference type="OrthoDB" id="9781963at2"/>
<evidence type="ECO:0000256" key="11">
    <source>
        <dbReference type="ARBA" id="ARBA00023049"/>
    </source>
</evidence>
<organism evidence="18 19">
    <name type="scientific">Nostocoides jenkinsii Ben 74</name>
    <dbReference type="NCBI Taxonomy" id="1193518"/>
    <lineage>
        <taxon>Bacteria</taxon>
        <taxon>Bacillati</taxon>
        <taxon>Actinomycetota</taxon>
        <taxon>Actinomycetes</taxon>
        <taxon>Micrococcales</taxon>
        <taxon>Intrasporangiaceae</taxon>
        <taxon>Nostocoides</taxon>
    </lineage>
</organism>
<evidence type="ECO:0000256" key="16">
    <source>
        <dbReference type="PIRSR" id="PIRSR006404-2"/>
    </source>
</evidence>
<comment type="subcellular location">
    <subcellularLocation>
        <location evidence="1">Cell membrane</location>
        <topology evidence="1">Multi-pass membrane protein</topology>
    </subcellularLocation>
</comment>
<dbReference type="GO" id="GO:0006508">
    <property type="term" value="P:proteolysis"/>
    <property type="evidence" value="ECO:0007669"/>
    <property type="project" value="UniProtKB-KW"/>
</dbReference>
<evidence type="ECO:0000256" key="14">
    <source>
        <dbReference type="PIRNR" id="PIRNR006404"/>
    </source>
</evidence>
<protein>
    <recommendedName>
        <fullName evidence="14">Zinc metalloprotease</fullName>
    </recommendedName>
</protein>
<evidence type="ECO:0000259" key="17">
    <source>
        <dbReference type="Pfam" id="PF02163"/>
    </source>
</evidence>
<dbReference type="GO" id="GO:0008237">
    <property type="term" value="F:metallopeptidase activity"/>
    <property type="evidence" value="ECO:0007669"/>
    <property type="project" value="UniProtKB-UniRule"/>
</dbReference>
<dbReference type="PANTHER" id="PTHR39188:SF3">
    <property type="entry name" value="STAGE IV SPORULATION PROTEIN FB"/>
    <property type="match status" value="1"/>
</dbReference>
<dbReference type="PANTHER" id="PTHR39188">
    <property type="entry name" value="MEMBRANE-ASSOCIATED ZINC METALLOPROTEASE M50B"/>
    <property type="match status" value="1"/>
</dbReference>
<dbReference type="GO" id="GO:0046872">
    <property type="term" value="F:metal ion binding"/>
    <property type="evidence" value="ECO:0007669"/>
    <property type="project" value="UniProtKB-UniRule"/>
</dbReference>
<evidence type="ECO:0000256" key="10">
    <source>
        <dbReference type="ARBA" id="ARBA00022989"/>
    </source>
</evidence>
<dbReference type="STRING" id="1193518.BN13_30024"/>
<feature type="transmembrane region" description="Helical" evidence="14">
    <location>
        <begin position="52"/>
        <end position="71"/>
    </location>
</feature>
<feature type="transmembrane region" description="Helical" evidence="14">
    <location>
        <begin position="189"/>
        <end position="206"/>
    </location>
</feature>
<dbReference type="GO" id="GO:0005886">
    <property type="term" value="C:plasma membrane"/>
    <property type="evidence" value="ECO:0007669"/>
    <property type="project" value="UniProtKB-SubCell"/>
</dbReference>
<evidence type="ECO:0000256" key="13">
    <source>
        <dbReference type="ARBA" id="ARBA00023136"/>
    </source>
</evidence>
<keyword evidence="6 14" id="KW-0479">Metal-binding</keyword>
<evidence type="ECO:0000256" key="9">
    <source>
        <dbReference type="ARBA" id="ARBA00022833"/>
    </source>
</evidence>
<dbReference type="PIRSF" id="PIRSF006404">
    <property type="entry name" value="UCP006404_Pept_M50_CBS"/>
    <property type="match status" value="1"/>
</dbReference>
<keyword evidence="19" id="KW-1185">Reference proteome</keyword>
<comment type="caution">
    <text evidence="18">The sequence shown here is derived from an EMBL/GenBank/DDBJ whole genome shotgun (WGS) entry which is preliminary data.</text>
</comment>
<evidence type="ECO:0000313" key="19">
    <source>
        <dbReference type="Proteomes" id="UP000035720"/>
    </source>
</evidence>
<comment type="caution">
    <text evidence="14">Lacks conserved residue(s) required for the propagation of feature annotation.</text>
</comment>
<feature type="active site" evidence="15">
    <location>
        <position position="73"/>
    </location>
</feature>
<keyword evidence="9 14" id="KW-0862">Zinc</keyword>
<keyword evidence="8 14" id="KW-0378">Hydrolase</keyword>
<dbReference type="AlphaFoldDB" id="A0A077MDQ9"/>
<keyword evidence="7" id="KW-0677">Repeat</keyword>
<gene>
    <name evidence="18" type="ORF">BN13_30024</name>
</gene>
<dbReference type="Pfam" id="PF02163">
    <property type="entry name" value="Peptidase_M50"/>
    <property type="match status" value="2"/>
</dbReference>
<accession>A0A077MDQ9</accession>
<feature type="domain" description="Peptidase M50" evidence="17">
    <location>
        <begin position="142"/>
        <end position="199"/>
    </location>
</feature>
<keyword evidence="12" id="KW-0129">CBS domain</keyword>
<evidence type="ECO:0000256" key="2">
    <source>
        <dbReference type="ARBA" id="ARBA00007931"/>
    </source>
</evidence>
<keyword evidence="10 14" id="KW-1133">Transmembrane helix</keyword>
<dbReference type="InterPro" id="IPR016483">
    <property type="entry name" value="UCP006404_Pept_M50_CBS"/>
</dbReference>
<comment type="similarity">
    <text evidence="2 14">Belongs to the peptidase M50B family.</text>
</comment>
<feature type="transmembrane region" description="Helical" evidence="14">
    <location>
        <begin position="212"/>
        <end position="231"/>
    </location>
</feature>
<evidence type="ECO:0000256" key="12">
    <source>
        <dbReference type="ARBA" id="ARBA00023122"/>
    </source>
</evidence>
<keyword evidence="11 14" id="KW-0482">Metalloprotease</keyword>
<name>A0A077MDQ9_9MICO</name>
<proteinExistence type="inferred from homology"/>
<evidence type="ECO:0000256" key="8">
    <source>
        <dbReference type="ARBA" id="ARBA00022801"/>
    </source>
</evidence>
<keyword evidence="4 14" id="KW-0645">Protease</keyword>
<keyword evidence="5 14" id="KW-0812">Transmembrane</keyword>
<evidence type="ECO:0000256" key="5">
    <source>
        <dbReference type="ARBA" id="ARBA00022692"/>
    </source>
</evidence>